<gene>
    <name evidence="3" type="ORF">Aco03nite_007440</name>
</gene>
<dbReference type="Pfam" id="PF00582">
    <property type="entry name" value="Usp"/>
    <property type="match status" value="2"/>
</dbReference>
<dbReference type="PANTHER" id="PTHR46268:SF6">
    <property type="entry name" value="UNIVERSAL STRESS PROTEIN UP12"/>
    <property type="match status" value="1"/>
</dbReference>
<sequence>MRTGTIVVATDGTTSSRAAVRWAAREAHRRGARLRVTHVLDWEWGETRYEFGAGQFAGARQAAEGIARGGITLAHEVAPGLPAEVDIRVGNPAARLIAETDGVDLLVLGSRGRGGFASLLLGSVSQRVAMHADCPVTVVRGRGDVTAGPVAVGFDDSPGAEGVLRTAFEQAAVRGTGLTVVRTYLPLLPVHLAGAGAAVVATPEQDEDERRRLVEQLAPWRGKFPGVPVDTLISHDSPAAVLSGVSHTAQLVVVGSHGHGTITGTLLGSTGLQLLHHADCPVLLARQA</sequence>
<feature type="domain" description="UspA" evidence="2">
    <location>
        <begin position="5"/>
        <end position="140"/>
    </location>
</feature>
<organism evidence="3 4">
    <name type="scientific">Actinoplanes couchii</name>
    <dbReference type="NCBI Taxonomy" id="403638"/>
    <lineage>
        <taxon>Bacteria</taxon>
        <taxon>Bacillati</taxon>
        <taxon>Actinomycetota</taxon>
        <taxon>Actinomycetes</taxon>
        <taxon>Micromonosporales</taxon>
        <taxon>Micromonosporaceae</taxon>
        <taxon>Actinoplanes</taxon>
    </lineage>
</organism>
<dbReference type="InterPro" id="IPR006015">
    <property type="entry name" value="Universal_stress_UspA"/>
</dbReference>
<comment type="similarity">
    <text evidence="1">Belongs to the universal stress protein A family.</text>
</comment>
<reference evidence="3 4" key="1">
    <citation type="submission" date="2021-01" db="EMBL/GenBank/DDBJ databases">
        <title>Whole genome shotgun sequence of Actinoplanes couchii NBRC 106145.</title>
        <authorList>
            <person name="Komaki H."/>
            <person name="Tamura T."/>
        </authorList>
    </citation>
    <scope>NUCLEOTIDE SEQUENCE [LARGE SCALE GENOMIC DNA]</scope>
    <source>
        <strain evidence="3 4">NBRC 106145</strain>
    </source>
</reference>
<dbReference type="InterPro" id="IPR006016">
    <property type="entry name" value="UspA"/>
</dbReference>
<accession>A0ABQ3X1E5</accession>
<dbReference type="InterPro" id="IPR014729">
    <property type="entry name" value="Rossmann-like_a/b/a_fold"/>
</dbReference>
<comment type="caution">
    <text evidence="3">The sequence shown here is derived from an EMBL/GenBank/DDBJ whole genome shotgun (WGS) entry which is preliminary data.</text>
</comment>
<dbReference type="PRINTS" id="PR01438">
    <property type="entry name" value="UNVRSLSTRESS"/>
</dbReference>
<evidence type="ECO:0000313" key="3">
    <source>
        <dbReference type="EMBL" id="GID52340.1"/>
    </source>
</evidence>
<evidence type="ECO:0000259" key="2">
    <source>
        <dbReference type="Pfam" id="PF00582"/>
    </source>
</evidence>
<dbReference type="Proteomes" id="UP000612282">
    <property type="component" value="Unassembled WGS sequence"/>
</dbReference>
<dbReference type="CDD" id="cd00293">
    <property type="entry name" value="USP-like"/>
    <property type="match status" value="1"/>
</dbReference>
<dbReference type="Gene3D" id="3.40.50.620">
    <property type="entry name" value="HUPs"/>
    <property type="match status" value="2"/>
</dbReference>
<protein>
    <submittedName>
        <fullName evidence="3">Universal stress protein</fullName>
    </submittedName>
</protein>
<proteinExistence type="inferred from homology"/>
<feature type="domain" description="UspA" evidence="2">
    <location>
        <begin position="150"/>
        <end position="286"/>
    </location>
</feature>
<name>A0ABQ3X1E5_9ACTN</name>
<evidence type="ECO:0000313" key="4">
    <source>
        <dbReference type="Proteomes" id="UP000612282"/>
    </source>
</evidence>
<dbReference type="SUPFAM" id="SSF52402">
    <property type="entry name" value="Adenine nucleotide alpha hydrolases-like"/>
    <property type="match status" value="2"/>
</dbReference>
<dbReference type="RefSeq" id="WP_203793141.1">
    <property type="nucleotide sequence ID" value="NZ_BAAAQE010000054.1"/>
</dbReference>
<dbReference type="PANTHER" id="PTHR46268">
    <property type="entry name" value="STRESS RESPONSE PROTEIN NHAX"/>
    <property type="match status" value="1"/>
</dbReference>
<keyword evidence="4" id="KW-1185">Reference proteome</keyword>
<evidence type="ECO:0000256" key="1">
    <source>
        <dbReference type="ARBA" id="ARBA00008791"/>
    </source>
</evidence>
<dbReference type="EMBL" id="BOMG01000014">
    <property type="protein sequence ID" value="GID52340.1"/>
    <property type="molecule type" value="Genomic_DNA"/>
</dbReference>